<dbReference type="AlphaFoldDB" id="U4KV29"/>
<name>U4KV29_PYROM</name>
<sequence>MSLADTQHLYQSLGSDYEPPIQQADMYMPENYAKFHDDSFGPGQFTDALFSEDALSGEDFEDPAIDDLGQDAVEHIQQAIHNVGQSSIGLIQQEIDNMEQNVIDPIQRAIEIAERALVDTSVYLNDDVALEDAYKISNSSGPRTLPVAVGLSQASAHINRAITFSPLLGIDGVIEPRIRYVVDNHTKQLVSNLSPESLQSILLETLSRLPPAYKEDITTLLRASSSTQEYCDDGNANTGNFKLPIECIANILKYLSLQDICTFLLGTCKALRVLFDYKDIWSNVIFDCAESAICRRLWVASLTILSLTDLPAALDGNKALKSVLPYAPNLKKLRIDGQLDEYSLIRLSGLRRYGRFDETILGNNGLTHLSLTGKFCIEWDSLAKFDTWYPELEFLQIGTIIRGDLEKWDKYRIEVLGGDFMYRHPDPGEIPCFNMQKLRFFVVDNIGEATAKKEVKLQENVHAAYLWALINGSWSTLEHIEINRGEEKLSPEAKAAATKAGNFKSHRSSLSWKRAALPNLYPRATIPYFNLMETPPSTYLPRLRHLFISQFEIPWNFFVPPPITVIGNGPDGQQQVQVPSQPHLFMMSIRKVVFFRCEGLPGGIRPTATGIGLKKRWVAELKDVWPRVKGYTETIDPKRCLGDNIGIGDW</sequence>
<dbReference type="CDD" id="cd09917">
    <property type="entry name" value="F-box_SF"/>
    <property type="match status" value="1"/>
</dbReference>
<organism evidence="2 3">
    <name type="scientific">Pyronema omphalodes (strain CBS 100304)</name>
    <name type="common">Pyronema confluens</name>
    <dbReference type="NCBI Taxonomy" id="1076935"/>
    <lineage>
        <taxon>Eukaryota</taxon>
        <taxon>Fungi</taxon>
        <taxon>Dikarya</taxon>
        <taxon>Ascomycota</taxon>
        <taxon>Pezizomycotina</taxon>
        <taxon>Pezizomycetes</taxon>
        <taxon>Pezizales</taxon>
        <taxon>Pyronemataceae</taxon>
        <taxon>Pyronema</taxon>
    </lineage>
</organism>
<evidence type="ECO:0000259" key="1">
    <source>
        <dbReference type="PROSITE" id="PS50181"/>
    </source>
</evidence>
<dbReference type="EMBL" id="HF935245">
    <property type="protein sequence ID" value="CCX05323.1"/>
    <property type="molecule type" value="Genomic_DNA"/>
</dbReference>
<dbReference type="Proteomes" id="UP000018144">
    <property type="component" value="Unassembled WGS sequence"/>
</dbReference>
<reference evidence="2 3" key="1">
    <citation type="journal article" date="2013" name="PLoS Genet.">
        <title>The genome and development-dependent transcriptomes of Pyronema confluens: a window into fungal evolution.</title>
        <authorList>
            <person name="Traeger S."/>
            <person name="Altegoer F."/>
            <person name="Freitag M."/>
            <person name="Gabaldon T."/>
            <person name="Kempken F."/>
            <person name="Kumar A."/>
            <person name="Marcet-Houben M."/>
            <person name="Poggeler S."/>
            <person name="Stajich J.E."/>
            <person name="Nowrousian M."/>
        </authorList>
    </citation>
    <scope>NUCLEOTIDE SEQUENCE [LARGE SCALE GENOMIC DNA]</scope>
    <source>
        <strain evidence="3">CBS 100304</strain>
        <tissue evidence="2">Vegetative mycelium</tissue>
    </source>
</reference>
<dbReference type="Gene3D" id="3.80.10.10">
    <property type="entry name" value="Ribonuclease Inhibitor"/>
    <property type="match status" value="1"/>
</dbReference>
<accession>U4KV29</accession>
<evidence type="ECO:0000313" key="3">
    <source>
        <dbReference type="Proteomes" id="UP000018144"/>
    </source>
</evidence>
<dbReference type="PROSITE" id="PS50181">
    <property type="entry name" value="FBOX"/>
    <property type="match status" value="1"/>
</dbReference>
<keyword evidence="3" id="KW-1185">Reference proteome</keyword>
<dbReference type="OrthoDB" id="5429853at2759"/>
<gene>
    <name evidence="2" type="ORF">PCON_04910</name>
</gene>
<proteinExistence type="predicted"/>
<dbReference type="SUPFAM" id="SSF81383">
    <property type="entry name" value="F-box domain"/>
    <property type="match status" value="1"/>
</dbReference>
<dbReference type="InterPro" id="IPR032675">
    <property type="entry name" value="LRR_dom_sf"/>
</dbReference>
<dbReference type="InterPro" id="IPR036047">
    <property type="entry name" value="F-box-like_dom_sf"/>
</dbReference>
<evidence type="ECO:0000313" key="2">
    <source>
        <dbReference type="EMBL" id="CCX05323.1"/>
    </source>
</evidence>
<dbReference type="InterPro" id="IPR001810">
    <property type="entry name" value="F-box_dom"/>
</dbReference>
<feature type="domain" description="F-box" evidence="1">
    <location>
        <begin position="237"/>
        <end position="284"/>
    </location>
</feature>
<dbReference type="SMART" id="SM00256">
    <property type="entry name" value="FBOX"/>
    <property type="match status" value="1"/>
</dbReference>
<dbReference type="Pfam" id="PF00646">
    <property type="entry name" value="F-box"/>
    <property type="match status" value="1"/>
</dbReference>
<protein>
    <recommendedName>
        <fullName evidence="1">F-box domain-containing protein</fullName>
    </recommendedName>
</protein>